<accession>A0A1G2M4E1</accession>
<evidence type="ECO:0000313" key="11">
    <source>
        <dbReference type="Proteomes" id="UP000178873"/>
    </source>
</evidence>
<dbReference type="STRING" id="1802301.A2664_04685"/>
<dbReference type="GO" id="GO:0065002">
    <property type="term" value="P:intracellular protein transmembrane transport"/>
    <property type="evidence" value="ECO:0007669"/>
    <property type="project" value="UniProtKB-UniRule"/>
</dbReference>
<dbReference type="InterPro" id="IPR038379">
    <property type="entry name" value="SecE_sf"/>
</dbReference>
<dbReference type="Gene3D" id="1.20.5.1030">
    <property type="entry name" value="Preprotein translocase secy subunit"/>
    <property type="match status" value="1"/>
</dbReference>
<dbReference type="AlphaFoldDB" id="A0A1G2M4E1"/>
<protein>
    <recommendedName>
        <fullName evidence="9">Protein translocase subunit SecE</fullName>
    </recommendedName>
</protein>
<evidence type="ECO:0000256" key="2">
    <source>
        <dbReference type="ARBA" id="ARBA00022448"/>
    </source>
</evidence>
<gene>
    <name evidence="9" type="primary">secE</name>
    <name evidence="10" type="ORF">A2664_04685</name>
</gene>
<dbReference type="GO" id="GO:0009306">
    <property type="term" value="P:protein secretion"/>
    <property type="evidence" value="ECO:0007669"/>
    <property type="project" value="UniProtKB-UniRule"/>
</dbReference>
<dbReference type="EMBL" id="MHRF01000001">
    <property type="protein sequence ID" value="OHA18775.1"/>
    <property type="molecule type" value="Genomic_DNA"/>
</dbReference>
<dbReference type="GO" id="GO:0008320">
    <property type="term" value="F:protein transmembrane transporter activity"/>
    <property type="evidence" value="ECO:0007669"/>
    <property type="project" value="UniProtKB-UniRule"/>
</dbReference>
<dbReference type="GO" id="GO:0043952">
    <property type="term" value="P:protein transport by the Sec complex"/>
    <property type="evidence" value="ECO:0007669"/>
    <property type="project" value="UniProtKB-UniRule"/>
</dbReference>
<evidence type="ECO:0000256" key="4">
    <source>
        <dbReference type="ARBA" id="ARBA00022692"/>
    </source>
</evidence>
<keyword evidence="8 9" id="KW-0472">Membrane</keyword>
<dbReference type="InterPro" id="IPR005807">
    <property type="entry name" value="SecE_bac"/>
</dbReference>
<organism evidence="10 11">
    <name type="scientific">Candidatus Taylorbacteria bacterium RIFCSPHIGHO2_01_FULL_46_22b</name>
    <dbReference type="NCBI Taxonomy" id="1802301"/>
    <lineage>
        <taxon>Bacteria</taxon>
        <taxon>Candidatus Tayloriibacteriota</taxon>
    </lineage>
</organism>
<dbReference type="PANTHER" id="PTHR33910">
    <property type="entry name" value="PROTEIN TRANSLOCASE SUBUNIT SECE"/>
    <property type="match status" value="1"/>
</dbReference>
<keyword evidence="4 9" id="KW-0812">Transmembrane</keyword>
<dbReference type="InterPro" id="IPR001901">
    <property type="entry name" value="Translocase_SecE/Sec61-g"/>
</dbReference>
<dbReference type="GO" id="GO:0006605">
    <property type="term" value="P:protein targeting"/>
    <property type="evidence" value="ECO:0007669"/>
    <property type="project" value="UniProtKB-UniRule"/>
</dbReference>
<evidence type="ECO:0000256" key="9">
    <source>
        <dbReference type="HAMAP-Rule" id="MF_00422"/>
    </source>
</evidence>
<dbReference type="Proteomes" id="UP000178873">
    <property type="component" value="Unassembled WGS sequence"/>
</dbReference>
<sequence length="59" mass="6720">MKIVDYIKETKGEMKHVNWPTRRQAVGYTLAVIGVSLAFALLLGFFDYVFSLGLEKLIQ</sequence>
<evidence type="ECO:0000313" key="10">
    <source>
        <dbReference type="EMBL" id="OHA18775.1"/>
    </source>
</evidence>
<keyword evidence="6 9" id="KW-1133">Transmembrane helix</keyword>
<evidence type="ECO:0000256" key="8">
    <source>
        <dbReference type="ARBA" id="ARBA00023136"/>
    </source>
</evidence>
<keyword evidence="5 9" id="KW-0653">Protein transport</keyword>
<evidence type="ECO:0000256" key="3">
    <source>
        <dbReference type="ARBA" id="ARBA00022475"/>
    </source>
</evidence>
<dbReference type="NCBIfam" id="TIGR00964">
    <property type="entry name" value="secE_bact"/>
    <property type="match status" value="1"/>
</dbReference>
<name>A0A1G2M4E1_9BACT</name>
<dbReference type="PANTHER" id="PTHR33910:SF1">
    <property type="entry name" value="PROTEIN TRANSLOCASE SUBUNIT SECE"/>
    <property type="match status" value="1"/>
</dbReference>
<reference evidence="10 11" key="1">
    <citation type="journal article" date="2016" name="Nat. Commun.">
        <title>Thousands of microbial genomes shed light on interconnected biogeochemical processes in an aquifer system.</title>
        <authorList>
            <person name="Anantharaman K."/>
            <person name="Brown C.T."/>
            <person name="Hug L.A."/>
            <person name="Sharon I."/>
            <person name="Castelle C.J."/>
            <person name="Probst A.J."/>
            <person name="Thomas B.C."/>
            <person name="Singh A."/>
            <person name="Wilkins M.J."/>
            <person name="Karaoz U."/>
            <person name="Brodie E.L."/>
            <person name="Williams K.H."/>
            <person name="Hubbard S.S."/>
            <person name="Banfield J.F."/>
        </authorList>
    </citation>
    <scope>NUCLEOTIDE SEQUENCE [LARGE SCALE GENOMIC DNA]</scope>
</reference>
<dbReference type="HAMAP" id="MF_00422">
    <property type="entry name" value="SecE"/>
    <property type="match status" value="1"/>
</dbReference>
<evidence type="ECO:0000256" key="1">
    <source>
        <dbReference type="ARBA" id="ARBA00004370"/>
    </source>
</evidence>
<proteinExistence type="inferred from homology"/>
<feature type="transmembrane region" description="Helical" evidence="9">
    <location>
        <begin position="25"/>
        <end position="46"/>
    </location>
</feature>
<dbReference type="Pfam" id="PF00584">
    <property type="entry name" value="SecE"/>
    <property type="match status" value="1"/>
</dbReference>
<keyword evidence="7 9" id="KW-0811">Translocation</keyword>
<comment type="similarity">
    <text evidence="9">Belongs to the SecE/SEC61-gamma family.</text>
</comment>
<evidence type="ECO:0000256" key="7">
    <source>
        <dbReference type="ARBA" id="ARBA00023010"/>
    </source>
</evidence>
<keyword evidence="2 9" id="KW-0813">Transport</keyword>
<comment type="subunit">
    <text evidence="9">Component of the Sec protein translocase complex. Heterotrimer consisting of SecY, SecE and SecG subunits. The heterotrimers can form oligomers, although 1 heterotrimer is thought to be able to translocate proteins. Interacts with the ribosome. Interacts with SecDF, and other proteins may be involved. Interacts with SecA.</text>
</comment>
<comment type="subcellular location">
    <subcellularLocation>
        <location evidence="9">Cell membrane</location>
        <topology evidence="9">Single-pass membrane protein</topology>
    </subcellularLocation>
    <subcellularLocation>
        <location evidence="1">Membrane</location>
    </subcellularLocation>
</comment>
<evidence type="ECO:0000256" key="5">
    <source>
        <dbReference type="ARBA" id="ARBA00022927"/>
    </source>
</evidence>
<comment type="function">
    <text evidence="9">Essential subunit of the Sec protein translocation channel SecYEG. Clamps together the 2 halves of SecY. May contact the channel plug during translocation.</text>
</comment>
<evidence type="ECO:0000256" key="6">
    <source>
        <dbReference type="ARBA" id="ARBA00022989"/>
    </source>
</evidence>
<dbReference type="GO" id="GO:0005886">
    <property type="term" value="C:plasma membrane"/>
    <property type="evidence" value="ECO:0007669"/>
    <property type="project" value="UniProtKB-SubCell"/>
</dbReference>
<keyword evidence="3 9" id="KW-1003">Cell membrane</keyword>
<comment type="caution">
    <text evidence="10">The sequence shown here is derived from an EMBL/GenBank/DDBJ whole genome shotgun (WGS) entry which is preliminary data.</text>
</comment>